<dbReference type="FunFam" id="3.40.50.300:FF:000224">
    <property type="entry name" value="Energy-coupling factor transporter ATP-binding protein EcfA"/>
    <property type="match status" value="1"/>
</dbReference>
<evidence type="ECO:0000256" key="1">
    <source>
        <dbReference type="ARBA" id="ARBA00004202"/>
    </source>
</evidence>
<comment type="function">
    <text evidence="9">Probably part of an ABC transporter complex. Responsible for energy coupling to the transport system.</text>
</comment>
<dbReference type="GO" id="GO:0042626">
    <property type="term" value="F:ATPase-coupled transmembrane transporter activity"/>
    <property type="evidence" value="ECO:0007669"/>
    <property type="project" value="TreeGrafter"/>
</dbReference>
<dbReference type="NCBIfam" id="TIGR01166">
    <property type="entry name" value="cbiO"/>
    <property type="match status" value="1"/>
</dbReference>
<organism evidence="13 14">
    <name type="scientific">Pseudonocardia sulfidoxydans NBRC 16205</name>
    <dbReference type="NCBI Taxonomy" id="1223511"/>
    <lineage>
        <taxon>Bacteria</taxon>
        <taxon>Bacillati</taxon>
        <taxon>Actinomycetota</taxon>
        <taxon>Actinomycetes</taxon>
        <taxon>Pseudonocardiales</taxon>
        <taxon>Pseudonocardiaceae</taxon>
        <taxon>Pseudonocardia</taxon>
    </lineage>
</organism>
<evidence type="ECO:0000256" key="7">
    <source>
        <dbReference type="ARBA" id="ARBA00022967"/>
    </source>
</evidence>
<dbReference type="EMBL" id="BJVJ01000030">
    <property type="protein sequence ID" value="GEL24235.1"/>
    <property type="molecule type" value="Genomic_DNA"/>
</dbReference>
<dbReference type="OrthoDB" id="9806471at2"/>
<name>A0A511DHG2_9PSEU</name>
<evidence type="ECO:0000256" key="4">
    <source>
        <dbReference type="ARBA" id="ARBA00022475"/>
    </source>
</evidence>
<proteinExistence type="inferred from homology"/>
<dbReference type="Proteomes" id="UP000321685">
    <property type="component" value="Unassembled WGS sequence"/>
</dbReference>
<comment type="caution">
    <text evidence="13">The sequence shown here is derived from an EMBL/GenBank/DDBJ whole genome shotgun (WGS) entry which is preliminary data.</text>
</comment>
<keyword evidence="8 10" id="KW-0472">Membrane</keyword>
<evidence type="ECO:0000256" key="8">
    <source>
        <dbReference type="ARBA" id="ARBA00023136"/>
    </source>
</evidence>
<dbReference type="InterPro" id="IPR015856">
    <property type="entry name" value="ABC_transpr_CbiO/EcfA_su"/>
</dbReference>
<dbReference type="PANTHER" id="PTHR43553">
    <property type="entry name" value="HEAVY METAL TRANSPORTER"/>
    <property type="match status" value="1"/>
</dbReference>
<reference evidence="13 14" key="1">
    <citation type="submission" date="2019-07" db="EMBL/GenBank/DDBJ databases">
        <title>Whole genome shotgun sequence of Pseudonocardia sulfidoxydans NBRC 16205.</title>
        <authorList>
            <person name="Hosoyama A."/>
            <person name="Uohara A."/>
            <person name="Ohji S."/>
            <person name="Ichikawa N."/>
        </authorList>
    </citation>
    <scope>NUCLEOTIDE SEQUENCE [LARGE SCALE GENOMIC DNA]</scope>
    <source>
        <strain evidence="13 14">NBRC 16205</strain>
    </source>
</reference>
<evidence type="ECO:0000256" key="3">
    <source>
        <dbReference type="ARBA" id="ARBA00022448"/>
    </source>
</evidence>
<dbReference type="InterPro" id="IPR027417">
    <property type="entry name" value="P-loop_NTPase"/>
</dbReference>
<dbReference type="AlphaFoldDB" id="A0A511DHG2"/>
<sequence length="307" mass="32316">MATPVLQAAGLVFSYEPGRPVLVGADLEIHENRRLAVLGPNGGGKTTLFRLLLGLLEPTDGAVIVDGTPLRRKRADLTRLRERVQLVLQDPDDQLFAADVAQDVSFGPLNLGLPRADVEQRVDTALTALGVANLADRPTHLLSFGQKKRVAIAGAVAMRPGVLILDEPTAGLDPEGVEELVATLDDLHRAGTTIVLSTHDVDLAYRWAQEVAVVHDGRVHTTTADAALTDVELLRSARLGPAWAPAVRELLRALGSDAAPLTATDLHAAVAALRPDRAAGAPPAPAHRVRDAARPSAASTGPGRTPP</sequence>
<feature type="domain" description="ABC transporter" evidence="12">
    <location>
        <begin position="6"/>
        <end position="241"/>
    </location>
</feature>
<dbReference type="CDD" id="cd03225">
    <property type="entry name" value="ABC_cobalt_CbiO_domain1"/>
    <property type="match status" value="1"/>
</dbReference>
<keyword evidence="4 10" id="KW-1003">Cell membrane</keyword>
<dbReference type="PROSITE" id="PS50893">
    <property type="entry name" value="ABC_TRANSPORTER_2"/>
    <property type="match status" value="1"/>
</dbReference>
<keyword evidence="5 10" id="KW-0547">Nucleotide-binding</keyword>
<evidence type="ECO:0000256" key="9">
    <source>
        <dbReference type="ARBA" id="ARBA00025157"/>
    </source>
</evidence>
<dbReference type="GO" id="GO:0016887">
    <property type="term" value="F:ATP hydrolysis activity"/>
    <property type="evidence" value="ECO:0007669"/>
    <property type="project" value="InterPro"/>
</dbReference>
<dbReference type="InterPro" id="IPR050095">
    <property type="entry name" value="ECF_ABC_transporter_ATP-bd"/>
</dbReference>
<gene>
    <name evidence="13" type="ORF">PSU4_31890</name>
</gene>
<evidence type="ECO:0000313" key="14">
    <source>
        <dbReference type="Proteomes" id="UP000321685"/>
    </source>
</evidence>
<dbReference type="InterPro" id="IPR017871">
    <property type="entry name" value="ABC_transporter-like_CS"/>
</dbReference>
<comment type="function">
    <text evidence="10">Part of an ABC transporter complex. Responsible for energy coupling to the transport system.</text>
</comment>
<comment type="similarity">
    <text evidence="2 10">Belongs to the ABC transporter superfamily.</text>
</comment>
<dbReference type="Gene3D" id="3.40.50.300">
    <property type="entry name" value="P-loop containing nucleotide triphosphate hydrolases"/>
    <property type="match status" value="1"/>
</dbReference>
<evidence type="ECO:0000256" key="2">
    <source>
        <dbReference type="ARBA" id="ARBA00005417"/>
    </source>
</evidence>
<keyword evidence="14" id="KW-1185">Reference proteome</keyword>
<keyword evidence="7" id="KW-1278">Translocase</keyword>
<dbReference type="RefSeq" id="WP_147108772.1">
    <property type="nucleotide sequence ID" value="NZ_BJVJ01000030.1"/>
</dbReference>
<dbReference type="GO" id="GO:0005524">
    <property type="term" value="F:ATP binding"/>
    <property type="evidence" value="ECO:0007669"/>
    <property type="project" value="UniProtKB-UniRule"/>
</dbReference>
<dbReference type="GO" id="GO:0043190">
    <property type="term" value="C:ATP-binding cassette (ABC) transporter complex"/>
    <property type="evidence" value="ECO:0007669"/>
    <property type="project" value="TreeGrafter"/>
</dbReference>
<dbReference type="GO" id="GO:0006824">
    <property type="term" value="P:cobalt ion transport"/>
    <property type="evidence" value="ECO:0007669"/>
    <property type="project" value="InterPro"/>
</dbReference>
<protein>
    <recommendedName>
        <fullName evidence="10">ABC transporter ATP-binding protein</fullName>
    </recommendedName>
</protein>
<dbReference type="InterPro" id="IPR003593">
    <property type="entry name" value="AAA+_ATPase"/>
</dbReference>
<dbReference type="Pfam" id="PF00005">
    <property type="entry name" value="ABC_tran"/>
    <property type="match status" value="1"/>
</dbReference>
<dbReference type="PANTHER" id="PTHR43553:SF24">
    <property type="entry name" value="ENERGY-COUPLING FACTOR TRANSPORTER ATP-BINDING PROTEIN ECFA1"/>
    <property type="match status" value="1"/>
</dbReference>
<dbReference type="InterPro" id="IPR003439">
    <property type="entry name" value="ABC_transporter-like_ATP-bd"/>
</dbReference>
<accession>A0A511DHG2</accession>
<evidence type="ECO:0000256" key="10">
    <source>
        <dbReference type="RuleBase" id="RU364103"/>
    </source>
</evidence>
<evidence type="ECO:0000256" key="6">
    <source>
        <dbReference type="ARBA" id="ARBA00022840"/>
    </source>
</evidence>
<keyword evidence="3 10" id="KW-0813">Transport</keyword>
<dbReference type="SMART" id="SM00382">
    <property type="entry name" value="AAA"/>
    <property type="match status" value="1"/>
</dbReference>
<evidence type="ECO:0000256" key="11">
    <source>
        <dbReference type="SAM" id="MobiDB-lite"/>
    </source>
</evidence>
<dbReference type="SUPFAM" id="SSF52540">
    <property type="entry name" value="P-loop containing nucleoside triphosphate hydrolases"/>
    <property type="match status" value="1"/>
</dbReference>
<evidence type="ECO:0000313" key="13">
    <source>
        <dbReference type="EMBL" id="GEL24235.1"/>
    </source>
</evidence>
<dbReference type="PROSITE" id="PS00211">
    <property type="entry name" value="ABC_TRANSPORTER_1"/>
    <property type="match status" value="1"/>
</dbReference>
<keyword evidence="6 10" id="KW-0067">ATP-binding</keyword>
<dbReference type="InterPro" id="IPR005876">
    <property type="entry name" value="Co_trans_ATP-bd"/>
</dbReference>
<comment type="subcellular location">
    <subcellularLocation>
        <location evidence="1 10">Cell membrane</location>
        <topology evidence="1 10">Peripheral membrane protein</topology>
    </subcellularLocation>
</comment>
<evidence type="ECO:0000256" key="5">
    <source>
        <dbReference type="ARBA" id="ARBA00022741"/>
    </source>
</evidence>
<evidence type="ECO:0000259" key="12">
    <source>
        <dbReference type="PROSITE" id="PS50893"/>
    </source>
</evidence>
<feature type="region of interest" description="Disordered" evidence="11">
    <location>
        <begin position="277"/>
        <end position="307"/>
    </location>
</feature>